<evidence type="ECO:0000256" key="6">
    <source>
        <dbReference type="ARBA" id="ARBA00023315"/>
    </source>
</evidence>
<dbReference type="InterPro" id="IPR039859">
    <property type="entry name" value="PFA4/ZDH16/20/ERF2-like"/>
</dbReference>
<dbReference type="GO" id="GO:0019706">
    <property type="term" value="F:protein-cysteine S-palmitoyltransferase activity"/>
    <property type="evidence" value="ECO:0007669"/>
    <property type="project" value="UniProtKB-EC"/>
</dbReference>
<dbReference type="GO" id="GO:0016020">
    <property type="term" value="C:membrane"/>
    <property type="evidence" value="ECO:0007669"/>
    <property type="project" value="UniProtKB-SubCell"/>
</dbReference>
<keyword evidence="2 7" id="KW-0808">Transferase</keyword>
<feature type="domain" description="Palmitoyltransferase DHHC" evidence="8">
    <location>
        <begin position="84"/>
        <end position="222"/>
    </location>
</feature>
<dbReference type="EMBL" id="JAODUO010000283">
    <property type="protein sequence ID" value="KAK2184086.1"/>
    <property type="molecule type" value="Genomic_DNA"/>
</dbReference>
<keyword evidence="3 7" id="KW-0812">Transmembrane</keyword>
<keyword evidence="4 7" id="KW-1133">Transmembrane helix</keyword>
<comment type="catalytic activity">
    <reaction evidence="7">
        <text>L-cysteinyl-[protein] + hexadecanoyl-CoA = S-hexadecanoyl-L-cysteinyl-[protein] + CoA</text>
        <dbReference type="Rhea" id="RHEA:36683"/>
        <dbReference type="Rhea" id="RHEA-COMP:10131"/>
        <dbReference type="Rhea" id="RHEA-COMP:11032"/>
        <dbReference type="ChEBI" id="CHEBI:29950"/>
        <dbReference type="ChEBI" id="CHEBI:57287"/>
        <dbReference type="ChEBI" id="CHEBI:57379"/>
        <dbReference type="ChEBI" id="CHEBI:74151"/>
        <dbReference type="EC" id="2.3.1.225"/>
    </reaction>
</comment>
<feature type="transmembrane region" description="Helical" evidence="7">
    <location>
        <begin position="12"/>
        <end position="37"/>
    </location>
</feature>
<evidence type="ECO:0000256" key="2">
    <source>
        <dbReference type="ARBA" id="ARBA00022679"/>
    </source>
</evidence>
<keyword evidence="10" id="KW-1185">Reference proteome</keyword>
<feature type="transmembrane region" description="Helical" evidence="7">
    <location>
        <begin position="183"/>
        <end position="206"/>
    </location>
</feature>
<reference evidence="9" key="1">
    <citation type="journal article" date="2023" name="Mol. Biol. Evol.">
        <title>Third-Generation Sequencing Reveals the Adaptive Role of the Epigenome in Three Deep-Sea Polychaetes.</title>
        <authorList>
            <person name="Perez M."/>
            <person name="Aroh O."/>
            <person name="Sun Y."/>
            <person name="Lan Y."/>
            <person name="Juniper S.K."/>
            <person name="Young C.R."/>
            <person name="Angers B."/>
            <person name="Qian P.Y."/>
        </authorList>
    </citation>
    <scope>NUCLEOTIDE SEQUENCE</scope>
    <source>
        <strain evidence="9">R07B-5</strain>
    </source>
</reference>
<evidence type="ECO:0000256" key="1">
    <source>
        <dbReference type="ARBA" id="ARBA00004141"/>
    </source>
</evidence>
<evidence type="ECO:0000256" key="3">
    <source>
        <dbReference type="ARBA" id="ARBA00022692"/>
    </source>
</evidence>
<evidence type="ECO:0000313" key="10">
    <source>
        <dbReference type="Proteomes" id="UP001209878"/>
    </source>
</evidence>
<dbReference type="InterPro" id="IPR001594">
    <property type="entry name" value="Palmitoyltrfase_DHHC"/>
</dbReference>
<dbReference type="PROSITE" id="PS50216">
    <property type="entry name" value="DHHC"/>
    <property type="match status" value="1"/>
</dbReference>
<organism evidence="9 10">
    <name type="scientific">Ridgeia piscesae</name>
    <name type="common">Tubeworm</name>
    <dbReference type="NCBI Taxonomy" id="27915"/>
    <lineage>
        <taxon>Eukaryota</taxon>
        <taxon>Metazoa</taxon>
        <taxon>Spiralia</taxon>
        <taxon>Lophotrochozoa</taxon>
        <taxon>Annelida</taxon>
        <taxon>Polychaeta</taxon>
        <taxon>Sedentaria</taxon>
        <taxon>Canalipalpata</taxon>
        <taxon>Sabellida</taxon>
        <taxon>Siboglinidae</taxon>
        <taxon>Ridgeia</taxon>
    </lineage>
</organism>
<gene>
    <name evidence="9" type="ORF">NP493_283g03007</name>
</gene>
<accession>A0AAD9UCC5</accession>
<evidence type="ECO:0000259" key="8">
    <source>
        <dbReference type="Pfam" id="PF01529"/>
    </source>
</evidence>
<keyword evidence="5 7" id="KW-0472">Membrane</keyword>
<comment type="subcellular location">
    <subcellularLocation>
        <location evidence="1">Membrane</location>
        <topology evidence="1">Multi-pass membrane protein</topology>
    </subcellularLocation>
</comment>
<feature type="transmembrane region" description="Helical" evidence="7">
    <location>
        <begin position="132"/>
        <end position="153"/>
    </location>
</feature>
<dbReference type="EC" id="2.3.1.225" evidence="7"/>
<evidence type="ECO:0000313" key="9">
    <source>
        <dbReference type="EMBL" id="KAK2184086.1"/>
    </source>
</evidence>
<dbReference type="Proteomes" id="UP001209878">
    <property type="component" value="Unassembled WGS sequence"/>
</dbReference>
<feature type="transmembrane region" description="Helical" evidence="7">
    <location>
        <begin position="43"/>
        <end position="69"/>
    </location>
</feature>
<evidence type="ECO:0000256" key="5">
    <source>
        <dbReference type="ARBA" id="ARBA00023136"/>
    </source>
</evidence>
<dbReference type="Pfam" id="PF01529">
    <property type="entry name" value="DHHC"/>
    <property type="match status" value="1"/>
</dbReference>
<protein>
    <recommendedName>
        <fullName evidence="7">Palmitoyltransferase</fullName>
        <ecNumber evidence="7">2.3.1.225</ecNumber>
    </recommendedName>
</protein>
<comment type="domain">
    <text evidence="7">The DHHC domain is required for palmitoyltransferase activity.</text>
</comment>
<proteinExistence type="inferred from homology"/>
<comment type="similarity">
    <text evidence="7">Belongs to the DHHC palmitoyltransferase family.</text>
</comment>
<comment type="caution">
    <text evidence="9">The sequence shown here is derived from an EMBL/GenBank/DDBJ whole genome shotgun (WGS) entry which is preliminary data.</text>
</comment>
<dbReference type="AlphaFoldDB" id="A0AAD9UCC5"/>
<name>A0AAD9UCC5_RIDPI</name>
<evidence type="ECO:0000256" key="7">
    <source>
        <dbReference type="RuleBase" id="RU079119"/>
    </source>
</evidence>
<keyword evidence="6 7" id="KW-0012">Acyltransferase</keyword>
<evidence type="ECO:0000256" key="4">
    <source>
        <dbReference type="ARBA" id="ARBA00022989"/>
    </source>
</evidence>
<dbReference type="PANTHER" id="PTHR12246">
    <property type="entry name" value="PALMITOYLTRANSFERASE ZDHHC16"/>
    <property type="match status" value="1"/>
</dbReference>
<sequence length="272" mass="31136">MNPYFARSRNDRLAVGTFLFGTLLAVWYLMCVVLPHYQLSSDYVIYAHYATMTILYFQSLANFVMVTVARPDGNCKALQRNQQTESAHCDACGIVKPPRSHHCKVCDVCVLKRDHHCWFAGCCVGLRNHRHFVVMLTYLWLAAVYGNVLQWTFVGDQLGGHGPATWFRIVAPHVALLTGHVTAYQFFVAVMTFVGLLCLVMFSWLLQMQVVQIYHGQTQHERETAVTKYDLGWRQNVTCALGSRWYLVWISPWIPSPIPDDGYEYRTSAKTD</sequence>